<proteinExistence type="predicted"/>
<organism evidence="1 2">
    <name type="scientific">Actinoplanes oblitus</name>
    <dbReference type="NCBI Taxonomy" id="3040509"/>
    <lineage>
        <taxon>Bacteria</taxon>
        <taxon>Bacillati</taxon>
        <taxon>Actinomycetota</taxon>
        <taxon>Actinomycetes</taxon>
        <taxon>Micromonosporales</taxon>
        <taxon>Micromonosporaceae</taxon>
        <taxon>Actinoplanes</taxon>
    </lineage>
</organism>
<evidence type="ECO:0000313" key="1">
    <source>
        <dbReference type="EMBL" id="WIM95791.1"/>
    </source>
</evidence>
<dbReference type="Proteomes" id="UP001240150">
    <property type="component" value="Chromosome"/>
</dbReference>
<accession>A0ABY8WFA1</accession>
<keyword evidence="2" id="KW-1185">Reference proteome</keyword>
<sequence>MNDDQRRDHFRGLAQDYARRYAQLVIDALGGQVSSNAAAVLHRMGFELGHDACQILANEIRPRVAPASVDDRPTVTITREQVECWAGRTLTDDEVYVLDGCIPNSSIPDAVGDIVASFPEDSDDE</sequence>
<protein>
    <submittedName>
        <fullName evidence="1">Uncharacterized protein</fullName>
    </submittedName>
</protein>
<dbReference type="EMBL" id="CP126980">
    <property type="protein sequence ID" value="WIM95791.1"/>
    <property type="molecule type" value="Genomic_DNA"/>
</dbReference>
<name>A0ABY8WFA1_9ACTN</name>
<gene>
    <name evidence="1" type="ORF">ACTOB_007925</name>
</gene>
<dbReference type="RefSeq" id="WP_284917103.1">
    <property type="nucleotide sequence ID" value="NZ_CP126980.1"/>
</dbReference>
<evidence type="ECO:0000313" key="2">
    <source>
        <dbReference type="Proteomes" id="UP001240150"/>
    </source>
</evidence>
<reference evidence="1 2" key="1">
    <citation type="submission" date="2023-06" db="EMBL/GenBank/DDBJ databases">
        <authorList>
            <person name="Yushchuk O."/>
            <person name="Binda E."/>
            <person name="Ruckert-Reed C."/>
            <person name="Fedorenko V."/>
            <person name="Kalinowski J."/>
            <person name="Marinelli F."/>
        </authorList>
    </citation>
    <scope>NUCLEOTIDE SEQUENCE [LARGE SCALE GENOMIC DNA]</scope>
    <source>
        <strain evidence="1 2">NRRL 3884</strain>
    </source>
</reference>